<evidence type="ECO:0000313" key="2">
    <source>
        <dbReference type="EMBL" id="CAG2258104.1"/>
    </source>
</evidence>
<dbReference type="EMBL" id="CAJPWZ010003335">
    <property type="protein sequence ID" value="CAG2258104.1"/>
    <property type="molecule type" value="Genomic_DNA"/>
</dbReference>
<dbReference type="Proteomes" id="UP000683360">
    <property type="component" value="Unassembled WGS sequence"/>
</dbReference>
<dbReference type="AlphaFoldDB" id="A0A8S3VSZ5"/>
<evidence type="ECO:0000256" key="1">
    <source>
        <dbReference type="SAM" id="MobiDB-lite"/>
    </source>
</evidence>
<gene>
    <name evidence="2" type="ORF">MEDL_69286</name>
</gene>
<comment type="caution">
    <text evidence="2">The sequence shown here is derived from an EMBL/GenBank/DDBJ whole genome shotgun (WGS) entry which is preliminary data.</text>
</comment>
<evidence type="ECO:0000313" key="3">
    <source>
        <dbReference type="Proteomes" id="UP000683360"/>
    </source>
</evidence>
<keyword evidence="3" id="KW-1185">Reference proteome</keyword>
<reference evidence="2" key="1">
    <citation type="submission" date="2021-03" db="EMBL/GenBank/DDBJ databases">
        <authorList>
            <person name="Bekaert M."/>
        </authorList>
    </citation>
    <scope>NUCLEOTIDE SEQUENCE</scope>
</reference>
<dbReference type="OrthoDB" id="6091153at2759"/>
<name>A0A8S3VSZ5_MYTED</name>
<accession>A0A8S3VSZ5</accession>
<protein>
    <submittedName>
        <fullName evidence="2">Uncharacterized protein</fullName>
    </submittedName>
</protein>
<proteinExistence type="predicted"/>
<sequence length="208" mass="23467">MNSHRKDSVLYDPDISLTEEQLSQEIDILTAELEKYRHVKDRSISHVDTPRTVFRHSDSGIGSVRRSEQLSKQTNSPIYEKNVSSSVNGGGLGARPRSSVSDKFVTKRASKTGLTRDTESCEDKQSYPLDGYKNKNIVKTATYDGKGPWLDFRSHFDACSQINNWTDKEKGFLRGQAQGVLGNLTQESRQDFKELVKALEERFSPSAF</sequence>
<organism evidence="2 3">
    <name type="scientific">Mytilus edulis</name>
    <name type="common">Blue mussel</name>
    <dbReference type="NCBI Taxonomy" id="6550"/>
    <lineage>
        <taxon>Eukaryota</taxon>
        <taxon>Metazoa</taxon>
        <taxon>Spiralia</taxon>
        <taxon>Lophotrochozoa</taxon>
        <taxon>Mollusca</taxon>
        <taxon>Bivalvia</taxon>
        <taxon>Autobranchia</taxon>
        <taxon>Pteriomorphia</taxon>
        <taxon>Mytilida</taxon>
        <taxon>Mytiloidea</taxon>
        <taxon>Mytilidae</taxon>
        <taxon>Mytilinae</taxon>
        <taxon>Mytilus</taxon>
    </lineage>
</organism>
<feature type="region of interest" description="Disordered" evidence="1">
    <location>
        <begin position="80"/>
        <end position="119"/>
    </location>
</feature>